<dbReference type="PRINTS" id="PR00461">
    <property type="entry name" value="PLPEROXIDASE"/>
</dbReference>
<reference evidence="13" key="1">
    <citation type="submission" date="2019-09" db="EMBL/GenBank/DDBJ databases">
        <title>Draft genome information of white flower Hibiscus syriacus.</title>
        <authorList>
            <person name="Kim Y.-M."/>
        </authorList>
    </citation>
    <scope>NUCLEOTIDE SEQUENCE [LARGE SCALE GENOMIC DNA]</scope>
    <source>
        <strain evidence="13">YM2019G1</strain>
    </source>
</reference>
<evidence type="ECO:0000256" key="11">
    <source>
        <dbReference type="RuleBase" id="RU004241"/>
    </source>
</evidence>
<keyword evidence="5" id="KW-0349">Heme</keyword>
<feature type="binding site" evidence="10">
    <location>
        <position position="17"/>
    </location>
    <ligand>
        <name>Ca(2+)</name>
        <dbReference type="ChEBI" id="CHEBI:29108"/>
        <label>1</label>
    </ligand>
</feature>
<evidence type="ECO:0000256" key="1">
    <source>
        <dbReference type="ARBA" id="ARBA00000189"/>
    </source>
</evidence>
<comment type="catalytic activity">
    <reaction evidence="1">
        <text>2 a phenolic donor + H2O2 = 2 a phenolic radical donor + 2 H2O</text>
        <dbReference type="Rhea" id="RHEA:56136"/>
        <dbReference type="ChEBI" id="CHEBI:15377"/>
        <dbReference type="ChEBI" id="CHEBI:16240"/>
        <dbReference type="ChEBI" id="CHEBI:139520"/>
        <dbReference type="ChEBI" id="CHEBI:139521"/>
        <dbReference type="EC" id="1.11.1.7"/>
    </reaction>
</comment>
<keyword evidence="10" id="KW-0106">Calcium</keyword>
<comment type="cofactor">
    <cofactor evidence="10">
        <name>Ca(2+)</name>
        <dbReference type="ChEBI" id="CHEBI:29108"/>
    </cofactor>
    <text evidence="10">Binds 2 calcium ions per subunit.</text>
</comment>
<evidence type="ECO:0000256" key="7">
    <source>
        <dbReference type="ARBA" id="ARBA00023002"/>
    </source>
</evidence>
<evidence type="ECO:0000256" key="4">
    <source>
        <dbReference type="ARBA" id="ARBA00022559"/>
    </source>
</evidence>
<keyword evidence="4 13" id="KW-0575">Peroxidase</keyword>
<dbReference type="InterPro" id="IPR010255">
    <property type="entry name" value="Haem_peroxidase_sf"/>
</dbReference>
<accession>A0A6A3C017</accession>
<comment type="caution">
    <text evidence="13">The sequence shown here is derived from an EMBL/GenBank/DDBJ whole genome shotgun (WGS) entry which is preliminary data.</text>
</comment>
<dbReference type="GO" id="GO:0046872">
    <property type="term" value="F:metal ion binding"/>
    <property type="evidence" value="ECO:0007669"/>
    <property type="project" value="UniProtKB-KW"/>
</dbReference>
<keyword evidence="14" id="KW-1185">Reference proteome</keyword>
<evidence type="ECO:0000256" key="10">
    <source>
        <dbReference type="PIRSR" id="PIRSR600823-3"/>
    </source>
</evidence>
<evidence type="ECO:0000256" key="8">
    <source>
        <dbReference type="ARBA" id="ARBA00023004"/>
    </source>
</evidence>
<dbReference type="SUPFAM" id="SSF48113">
    <property type="entry name" value="Heme-dependent peroxidases"/>
    <property type="match status" value="1"/>
</dbReference>
<proteinExistence type="inferred from homology"/>
<organism evidence="13 14">
    <name type="scientific">Hibiscus syriacus</name>
    <name type="common">Rose of Sharon</name>
    <dbReference type="NCBI Taxonomy" id="106335"/>
    <lineage>
        <taxon>Eukaryota</taxon>
        <taxon>Viridiplantae</taxon>
        <taxon>Streptophyta</taxon>
        <taxon>Embryophyta</taxon>
        <taxon>Tracheophyta</taxon>
        <taxon>Spermatophyta</taxon>
        <taxon>Magnoliopsida</taxon>
        <taxon>eudicotyledons</taxon>
        <taxon>Gunneridae</taxon>
        <taxon>Pentapetalae</taxon>
        <taxon>rosids</taxon>
        <taxon>malvids</taxon>
        <taxon>Malvales</taxon>
        <taxon>Malvaceae</taxon>
        <taxon>Malvoideae</taxon>
        <taxon>Hibiscus</taxon>
    </lineage>
</organism>
<comment type="similarity">
    <text evidence="11">Belongs to the peroxidase family.</text>
</comment>
<evidence type="ECO:0000313" key="14">
    <source>
        <dbReference type="Proteomes" id="UP000436088"/>
    </source>
</evidence>
<dbReference type="PANTHER" id="PTHR31388">
    <property type="entry name" value="PEROXIDASE 72-RELATED"/>
    <property type="match status" value="1"/>
</dbReference>
<keyword evidence="6 10" id="KW-0479">Metal-binding</keyword>
<dbReference type="GO" id="GO:0020037">
    <property type="term" value="F:heme binding"/>
    <property type="evidence" value="ECO:0007669"/>
    <property type="project" value="InterPro"/>
</dbReference>
<evidence type="ECO:0000256" key="9">
    <source>
        <dbReference type="PIRSR" id="PIRSR600823-2"/>
    </source>
</evidence>
<name>A0A6A3C017_HIBSY</name>
<gene>
    <name evidence="13" type="ORF">F3Y22_tig00015498pilonHSYRG00100</name>
</gene>
<dbReference type="GO" id="GO:0140825">
    <property type="term" value="F:lactoperoxidase activity"/>
    <property type="evidence" value="ECO:0007669"/>
    <property type="project" value="UniProtKB-EC"/>
</dbReference>
<evidence type="ECO:0000256" key="6">
    <source>
        <dbReference type="ARBA" id="ARBA00022723"/>
    </source>
</evidence>
<protein>
    <recommendedName>
        <fullName evidence="3">peroxidase</fullName>
        <ecNumber evidence="3">1.11.1.7</ecNumber>
    </recommendedName>
</protein>
<sequence>MIDSLMYFLKSFTPDLENHASPNVNLVRGFDVIDDIKSAVENVCPGVVSCADHIAAIAARDSVNNLGGPKWEVKLGRRDSRTASQTAANANIPRPNSNLTQLFWWPYQEYFKNLVGKRGVLHSDQELLSGGSTDSIVRAYSKDQRSFSSDFVEAMIKMGDINPLTGSLGEIRKDCRRVN</sequence>
<dbReference type="GO" id="GO:0006979">
    <property type="term" value="P:response to oxidative stress"/>
    <property type="evidence" value="ECO:0007669"/>
    <property type="project" value="InterPro"/>
</dbReference>
<evidence type="ECO:0000256" key="3">
    <source>
        <dbReference type="ARBA" id="ARBA00012313"/>
    </source>
</evidence>
<dbReference type="PANTHER" id="PTHR31388:SF5">
    <property type="entry name" value="PEROXIDASE"/>
    <property type="match status" value="1"/>
</dbReference>
<dbReference type="Gene3D" id="1.10.520.10">
    <property type="match status" value="1"/>
</dbReference>
<keyword evidence="8" id="KW-0408">Iron</keyword>
<dbReference type="Proteomes" id="UP000436088">
    <property type="component" value="Unassembled WGS sequence"/>
</dbReference>
<evidence type="ECO:0000259" key="12">
    <source>
        <dbReference type="PROSITE" id="PS50873"/>
    </source>
</evidence>
<keyword evidence="7" id="KW-0560">Oxidoreductase</keyword>
<comment type="cofactor">
    <cofactor evidence="2">
        <name>heme b</name>
        <dbReference type="ChEBI" id="CHEBI:60344"/>
    </cofactor>
</comment>
<dbReference type="PROSITE" id="PS50873">
    <property type="entry name" value="PEROXIDASE_4"/>
    <property type="match status" value="1"/>
</dbReference>
<dbReference type="EMBL" id="VEPZ02000616">
    <property type="protein sequence ID" value="KAE8721587.1"/>
    <property type="molecule type" value="Genomic_DNA"/>
</dbReference>
<feature type="domain" description="Plant heme peroxidase family profile" evidence="12">
    <location>
        <begin position="1"/>
        <end position="179"/>
    </location>
</feature>
<dbReference type="Gene3D" id="1.10.420.10">
    <property type="entry name" value="Peroxidase, domain 2"/>
    <property type="match status" value="1"/>
</dbReference>
<evidence type="ECO:0000256" key="2">
    <source>
        <dbReference type="ARBA" id="ARBA00001970"/>
    </source>
</evidence>
<evidence type="ECO:0000313" key="13">
    <source>
        <dbReference type="EMBL" id="KAE8721587.1"/>
    </source>
</evidence>
<dbReference type="Pfam" id="PF00141">
    <property type="entry name" value="peroxidase"/>
    <property type="match status" value="1"/>
</dbReference>
<dbReference type="InterPro" id="IPR002016">
    <property type="entry name" value="Haem_peroxidase"/>
</dbReference>
<dbReference type="EC" id="1.11.1.7" evidence="3"/>
<dbReference type="PRINTS" id="PR00458">
    <property type="entry name" value="PEROXIDASE"/>
</dbReference>
<feature type="binding site" evidence="9">
    <location>
        <position position="93"/>
    </location>
    <ligand>
        <name>substrate</name>
    </ligand>
</feature>
<dbReference type="AlphaFoldDB" id="A0A6A3C017"/>
<dbReference type="InterPro" id="IPR000823">
    <property type="entry name" value="Peroxidase_pln"/>
</dbReference>
<evidence type="ECO:0000256" key="5">
    <source>
        <dbReference type="ARBA" id="ARBA00022617"/>
    </source>
</evidence>